<dbReference type="GO" id="GO:0003723">
    <property type="term" value="F:RNA binding"/>
    <property type="evidence" value="ECO:0007669"/>
    <property type="project" value="UniProtKB-KW"/>
</dbReference>
<dbReference type="OrthoDB" id="417481at2759"/>
<dbReference type="PANTHER" id="PTHR23189">
    <property type="entry name" value="RNA RECOGNITION MOTIF-CONTAINING"/>
    <property type="match status" value="1"/>
</dbReference>
<dbReference type="AlphaFoldDB" id="A0A2K1QKS5"/>
<dbReference type="InterPro" id="IPR035979">
    <property type="entry name" value="RBD_domain_sf"/>
</dbReference>
<dbReference type="InParanoid" id="A0A2K1QKS5"/>
<accession>A0A2K1QKS5</accession>
<proteinExistence type="predicted"/>
<dbReference type="Pfam" id="PF04059">
    <property type="entry name" value="RRM_2"/>
    <property type="match status" value="1"/>
</dbReference>
<evidence type="ECO:0000313" key="4">
    <source>
        <dbReference type="EMBL" id="PNS15561.1"/>
    </source>
</evidence>
<feature type="region of interest" description="Disordered" evidence="2">
    <location>
        <begin position="550"/>
        <end position="574"/>
    </location>
</feature>
<reference evidence="4 5" key="1">
    <citation type="submission" date="2017-06" db="EMBL/GenBank/DDBJ databases">
        <title>Draft genome sequence of a variant of Elsinoe murrayae.</title>
        <authorList>
            <person name="Cheng Q."/>
        </authorList>
    </citation>
    <scope>NUCLEOTIDE SEQUENCE [LARGE SCALE GENOMIC DNA]</scope>
    <source>
        <strain evidence="4 5">CQ-2017a</strain>
    </source>
</reference>
<feature type="compositionally biased region" description="Basic and acidic residues" evidence="2">
    <location>
        <begin position="559"/>
        <end position="570"/>
    </location>
</feature>
<dbReference type="SUPFAM" id="SSF54928">
    <property type="entry name" value="RNA-binding domain, RBD"/>
    <property type="match status" value="1"/>
</dbReference>
<comment type="caution">
    <text evidence="4">The sequence shown here is derived from an EMBL/GenBank/DDBJ whole genome shotgun (WGS) entry which is preliminary data.</text>
</comment>
<keyword evidence="1" id="KW-0694">RNA-binding</keyword>
<dbReference type="STRING" id="2082308.A0A2K1QKS5"/>
<evidence type="ECO:0000259" key="3">
    <source>
        <dbReference type="Pfam" id="PF04059"/>
    </source>
</evidence>
<feature type="region of interest" description="Disordered" evidence="2">
    <location>
        <begin position="26"/>
        <end position="48"/>
    </location>
</feature>
<dbReference type="Proteomes" id="UP000243797">
    <property type="component" value="Unassembled WGS sequence"/>
</dbReference>
<sequence length="674" mass="74240">MALASNGTHSLTEGFKSSVVAVEKQTSPSVSSRKTDTATSTTEHPSLSLDGFQSTLPDIMSPPAKIAEPFFAAEKGISHFVEFTGLDLEEAKAIVSVPKQTIVDAMFKEQSPGSGRYTVTLVFDDILAAKDIVDTSVLPIGRSCHYIPSAHAVAKIGTDRPYFNVQLTNGEVFNITNPLTQIELVVSWKPAAGKSISAINSATELASAYGKINNIKLKNVLDHGVWTFIVEYQSMSSLRDFVQAMGIRKTQVINNDISAYCQPVATAPKNVFGQPIETMDPASRSTESDTSAGASASDDHSVKISATGRTQWVGDRVIRDERPAPIAPFADLSKYAMSMPWAEVNSQTPIFSLTPSNMGTDMITYGHRGHGSRRRQQNIDRIHQDVDMYAIEQGLDVRTTVMLRNIPNRFGYHDVKYILDQSSRGHFDFLYVRMDFANACNVGYAFVNFVRPELIVPFIKARVGKPWPGIPTDKICAISYATIQGQDCLIQKFRNSSVMAEFRDYRPQIIYNIDSPNIPAGYSIGEEAPFPPSDNRQKFARSIDNAKTIGLYPPRGSKGGREARRPHSNFDRGTLGAMHDEAAFLQRSGRRSQPGSALNNYVNAPTRGPMHAGNFGPVAPPTRSQLQQMQVPRYMPDMTIYEDATAEAYYAPRQTTMGTFANYGAPAGFNNYRY</sequence>
<feature type="domain" description="Mei2-like C-terminal RNA recognition motif" evidence="3">
    <location>
        <begin position="398"/>
        <end position="494"/>
    </location>
</feature>
<gene>
    <name evidence="4" type="ORF">CAC42_820</name>
</gene>
<name>A0A2K1QKS5_9PEZI</name>
<dbReference type="EMBL" id="NKHZ01000070">
    <property type="protein sequence ID" value="PNS15561.1"/>
    <property type="molecule type" value="Genomic_DNA"/>
</dbReference>
<dbReference type="InterPro" id="IPR007201">
    <property type="entry name" value="Mei2-like_Rrm_C"/>
</dbReference>
<evidence type="ECO:0000256" key="1">
    <source>
        <dbReference type="ARBA" id="ARBA00022884"/>
    </source>
</evidence>
<evidence type="ECO:0000256" key="2">
    <source>
        <dbReference type="SAM" id="MobiDB-lite"/>
    </source>
</evidence>
<organism evidence="4 5">
    <name type="scientific">Sphaceloma murrayae</name>
    <dbReference type="NCBI Taxonomy" id="2082308"/>
    <lineage>
        <taxon>Eukaryota</taxon>
        <taxon>Fungi</taxon>
        <taxon>Dikarya</taxon>
        <taxon>Ascomycota</taxon>
        <taxon>Pezizomycotina</taxon>
        <taxon>Dothideomycetes</taxon>
        <taxon>Dothideomycetidae</taxon>
        <taxon>Myriangiales</taxon>
        <taxon>Elsinoaceae</taxon>
        <taxon>Sphaceloma</taxon>
    </lineage>
</organism>
<protein>
    <recommendedName>
        <fullName evidence="3">Mei2-like C-terminal RNA recognition motif domain-containing protein</fullName>
    </recommendedName>
</protein>
<feature type="region of interest" description="Disordered" evidence="2">
    <location>
        <begin position="273"/>
        <end position="301"/>
    </location>
</feature>
<keyword evidence="5" id="KW-1185">Reference proteome</keyword>
<evidence type="ECO:0000313" key="5">
    <source>
        <dbReference type="Proteomes" id="UP000243797"/>
    </source>
</evidence>